<dbReference type="GO" id="GO:0004497">
    <property type="term" value="F:monooxygenase activity"/>
    <property type="evidence" value="ECO:0007669"/>
    <property type="project" value="UniProtKB-KW"/>
</dbReference>
<dbReference type="PRINTS" id="PR00420">
    <property type="entry name" value="RNGMNOXGNASE"/>
</dbReference>
<dbReference type="FunFam" id="3.50.50.60:FF:000021">
    <property type="entry name" value="Ubiquinone biosynthesis monooxygenase COQ6"/>
    <property type="match status" value="1"/>
</dbReference>
<dbReference type="PANTHER" id="PTHR43876:SF7">
    <property type="entry name" value="UBIQUINONE BIOSYNTHESIS MONOOXYGENASE COQ6, MITOCHONDRIAL"/>
    <property type="match status" value="1"/>
</dbReference>
<comment type="caution">
    <text evidence="9">The sequence shown here is derived from an EMBL/GenBank/DDBJ whole genome shotgun (WGS) entry which is preliminary data.</text>
</comment>
<keyword evidence="5" id="KW-0274">FAD</keyword>
<comment type="pathway">
    <text evidence="2">Cofactor biosynthesis; ubiquinone biosynthesis.</text>
</comment>
<accession>A0A3P3DQR5</accession>
<dbReference type="Pfam" id="PF01494">
    <property type="entry name" value="FAD_binding_3"/>
    <property type="match status" value="1"/>
</dbReference>
<evidence type="ECO:0000256" key="1">
    <source>
        <dbReference type="ARBA" id="ARBA00001974"/>
    </source>
</evidence>
<organism evidence="9 10">
    <name type="scientific">Falsigemmobacter faecalis</name>
    <dbReference type="NCBI Taxonomy" id="2488730"/>
    <lineage>
        <taxon>Bacteria</taxon>
        <taxon>Pseudomonadati</taxon>
        <taxon>Pseudomonadota</taxon>
        <taxon>Alphaproteobacteria</taxon>
        <taxon>Rhodobacterales</taxon>
        <taxon>Paracoccaceae</taxon>
        <taxon>Falsigemmobacter</taxon>
    </lineage>
</organism>
<evidence type="ECO:0000256" key="7">
    <source>
        <dbReference type="ARBA" id="ARBA00023033"/>
    </source>
</evidence>
<sequence length="406" mass="42495">MEQDVIIAGGGLNGPALALALAQAGFHVTLVDARPEGARAAEGFDGRAYALALASQRMLSALGVWPAVAREATAIEEIRTSDGVPAGASVPFFLSFDRGELDEGPMGFLLEDRYLHKALVAAIAAEPKIRRLSGLSVTGQQADQEGISVTLSDGTALRARLLIGCDGRGSAVAGRAGIRRQGWGYGQIALVNALQLEAPHGGVAHQVFLPGGPVAILPLSGDRVSIVWSEQERAAARILELSDAEYLALLGEKIGHLTGAAQLAGERFSYPLSLSLAESYVAPRVALAGDAAHGIHPIAGQGLNLGLRDVAALAEVLADARGRGEDIAAGNVLERYQTWRRFDATSLALGMDVVNRLFSNHSPLARAARGLGMRAVAALDGPRRSFIREAAGLSGELPRLLQGRRL</sequence>
<evidence type="ECO:0000256" key="3">
    <source>
        <dbReference type="ARBA" id="ARBA00005349"/>
    </source>
</evidence>
<reference evidence="9 10" key="1">
    <citation type="submission" date="2018-11" db="EMBL/GenBank/DDBJ databases">
        <title>Gemmobacter sp. nov., YIM 102744-1 draft genome.</title>
        <authorList>
            <person name="Li G."/>
            <person name="Jiang Y."/>
        </authorList>
    </citation>
    <scope>NUCLEOTIDE SEQUENCE [LARGE SCALE GENOMIC DNA]</scope>
    <source>
        <strain evidence="9 10">YIM 102744-1</strain>
    </source>
</reference>
<keyword evidence="6" id="KW-0560">Oxidoreductase</keyword>
<dbReference type="InterPro" id="IPR036188">
    <property type="entry name" value="FAD/NAD-bd_sf"/>
</dbReference>
<dbReference type="GO" id="GO:0016705">
    <property type="term" value="F:oxidoreductase activity, acting on paired donors, with incorporation or reduction of molecular oxygen"/>
    <property type="evidence" value="ECO:0007669"/>
    <property type="project" value="InterPro"/>
</dbReference>
<dbReference type="GO" id="GO:0006744">
    <property type="term" value="P:ubiquinone biosynthetic process"/>
    <property type="evidence" value="ECO:0007669"/>
    <property type="project" value="UniProtKB-UniPathway"/>
</dbReference>
<dbReference type="NCBIfam" id="TIGR01988">
    <property type="entry name" value="Ubi-OHases"/>
    <property type="match status" value="1"/>
</dbReference>
<protein>
    <submittedName>
        <fullName evidence="9">FAD-dependent oxidoreductase</fullName>
    </submittedName>
</protein>
<dbReference type="InterPro" id="IPR018168">
    <property type="entry name" value="Ubi_Hdrlase_CS"/>
</dbReference>
<proteinExistence type="inferred from homology"/>
<feature type="domain" description="FAD-binding" evidence="8">
    <location>
        <begin position="3"/>
        <end position="341"/>
    </location>
</feature>
<evidence type="ECO:0000313" key="9">
    <source>
        <dbReference type="EMBL" id="RRH75872.1"/>
    </source>
</evidence>
<dbReference type="OrthoDB" id="9796623at2"/>
<dbReference type="GO" id="GO:0071949">
    <property type="term" value="F:FAD binding"/>
    <property type="evidence" value="ECO:0007669"/>
    <property type="project" value="InterPro"/>
</dbReference>
<keyword evidence="7" id="KW-0503">Monooxygenase</keyword>
<dbReference type="SUPFAM" id="SSF51905">
    <property type="entry name" value="FAD/NAD(P)-binding domain"/>
    <property type="match status" value="1"/>
</dbReference>
<evidence type="ECO:0000256" key="2">
    <source>
        <dbReference type="ARBA" id="ARBA00004749"/>
    </source>
</evidence>
<dbReference type="PROSITE" id="PS01304">
    <property type="entry name" value="UBIH"/>
    <property type="match status" value="1"/>
</dbReference>
<name>A0A3P3DQR5_9RHOB</name>
<keyword evidence="4" id="KW-0285">Flavoprotein</keyword>
<evidence type="ECO:0000256" key="6">
    <source>
        <dbReference type="ARBA" id="ARBA00023002"/>
    </source>
</evidence>
<dbReference type="EMBL" id="RRAZ01000009">
    <property type="protein sequence ID" value="RRH75872.1"/>
    <property type="molecule type" value="Genomic_DNA"/>
</dbReference>
<evidence type="ECO:0000259" key="8">
    <source>
        <dbReference type="Pfam" id="PF01494"/>
    </source>
</evidence>
<evidence type="ECO:0000256" key="4">
    <source>
        <dbReference type="ARBA" id="ARBA00022630"/>
    </source>
</evidence>
<dbReference type="GO" id="GO:0110142">
    <property type="term" value="C:ubiquinone biosynthesis complex"/>
    <property type="evidence" value="ECO:0007669"/>
    <property type="project" value="UniProtKB-ARBA"/>
</dbReference>
<evidence type="ECO:0000256" key="5">
    <source>
        <dbReference type="ARBA" id="ARBA00022827"/>
    </source>
</evidence>
<dbReference type="PANTHER" id="PTHR43876">
    <property type="entry name" value="UBIQUINONE BIOSYNTHESIS MONOOXYGENASE COQ6, MITOCHONDRIAL"/>
    <property type="match status" value="1"/>
</dbReference>
<dbReference type="Proteomes" id="UP000282125">
    <property type="component" value="Unassembled WGS sequence"/>
</dbReference>
<dbReference type="InterPro" id="IPR010971">
    <property type="entry name" value="UbiH/COQ6"/>
</dbReference>
<keyword evidence="10" id="KW-1185">Reference proteome</keyword>
<dbReference type="InterPro" id="IPR002938">
    <property type="entry name" value="FAD-bd"/>
</dbReference>
<dbReference type="InterPro" id="IPR051205">
    <property type="entry name" value="UbiH/COQ6_monooxygenase"/>
</dbReference>
<evidence type="ECO:0000313" key="10">
    <source>
        <dbReference type="Proteomes" id="UP000282125"/>
    </source>
</evidence>
<comment type="similarity">
    <text evidence="3">Belongs to the UbiH/COQ6 family.</text>
</comment>
<comment type="cofactor">
    <cofactor evidence="1">
        <name>FAD</name>
        <dbReference type="ChEBI" id="CHEBI:57692"/>
    </cofactor>
</comment>
<dbReference type="UniPathway" id="UPA00232"/>
<dbReference type="Gene3D" id="3.50.50.60">
    <property type="entry name" value="FAD/NAD(P)-binding domain"/>
    <property type="match status" value="2"/>
</dbReference>
<dbReference type="AlphaFoldDB" id="A0A3P3DQR5"/>
<dbReference type="RefSeq" id="WP_124964496.1">
    <property type="nucleotide sequence ID" value="NZ_RRAZ01000009.1"/>
</dbReference>
<gene>
    <name evidence="9" type="ORF">EG244_08090</name>
</gene>